<dbReference type="InterPro" id="IPR051012">
    <property type="entry name" value="CellSynth/LPSAsmb/PSIAsmb"/>
</dbReference>
<dbReference type="InterPro" id="IPR019734">
    <property type="entry name" value="TPR_rpt"/>
</dbReference>
<dbReference type="SUPFAM" id="SSF81901">
    <property type="entry name" value="HCP-like"/>
    <property type="match status" value="1"/>
</dbReference>
<sequence>PTYELTLTYLSATLISQHDFQGALDIAQRVYDFDPGALQALATIGDASLELGLYDKAQTAYDELLARNPSAPVYSRLARYAWITGDTPAAINWMQQAVDDAKFVGLKGERLAWYQFQLGELYFKSGNVAEAAVQYSAAGDSFSTYYLVLAGEGKVAAARGDWDEAIAQYEALVARLPQPDFVAMLGDFYRLAGNETAAQQQYDTVFFIAELEAVNNLLYNRQLALFTPITTLIWHMH</sequence>
<feature type="non-terminal residue" evidence="3">
    <location>
        <position position="1"/>
    </location>
</feature>
<dbReference type="PANTHER" id="PTHR45586:SF1">
    <property type="entry name" value="LIPOPOLYSACCHARIDE ASSEMBLY PROTEIN B"/>
    <property type="match status" value="1"/>
</dbReference>
<dbReference type="SMART" id="SM00028">
    <property type="entry name" value="TPR"/>
    <property type="match status" value="3"/>
</dbReference>
<evidence type="ECO:0000256" key="2">
    <source>
        <dbReference type="ARBA" id="ARBA00022803"/>
    </source>
</evidence>
<dbReference type="PROSITE" id="PS50005">
    <property type="entry name" value="TPR"/>
    <property type="match status" value="1"/>
</dbReference>
<accession>A0A3B0VJL5</accession>
<evidence type="ECO:0000313" key="3">
    <source>
        <dbReference type="EMBL" id="VAW31854.1"/>
    </source>
</evidence>
<evidence type="ECO:0000256" key="1">
    <source>
        <dbReference type="ARBA" id="ARBA00022737"/>
    </source>
</evidence>
<dbReference type="Gene3D" id="1.25.40.10">
    <property type="entry name" value="Tetratricopeptide repeat domain"/>
    <property type="match status" value="1"/>
</dbReference>
<dbReference type="InterPro" id="IPR011990">
    <property type="entry name" value="TPR-like_helical_dom_sf"/>
</dbReference>
<keyword evidence="1" id="KW-0677">Repeat</keyword>
<dbReference type="Pfam" id="PF14559">
    <property type="entry name" value="TPR_19"/>
    <property type="match status" value="1"/>
</dbReference>
<dbReference type="EMBL" id="UOEU01000297">
    <property type="protein sequence ID" value="VAW31854.1"/>
    <property type="molecule type" value="Genomic_DNA"/>
</dbReference>
<protein>
    <recommendedName>
        <fullName evidence="4">Tetratricopeptide repeat protein</fullName>
    </recommendedName>
</protein>
<proteinExistence type="predicted"/>
<gene>
    <name evidence="3" type="ORF">MNBD_CHLOROFLEXI01-4214</name>
</gene>
<organism evidence="3">
    <name type="scientific">hydrothermal vent metagenome</name>
    <dbReference type="NCBI Taxonomy" id="652676"/>
    <lineage>
        <taxon>unclassified sequences</taxon>
        <taxon>metagenomes</taxon>
        <taxon>ecological metagenomes</taxon>
    </lineage>
</organism>
<keyword evidence="2" id="KW-0802">TPR repeat</keyword>
<dbReference type="PANTHER" id="PTHR45586">
    <property type="entry name" value="TPR REPEAT-CONTAINING PROTEIN PA4667"/>
    <property type="match status" value="1"/>
</dbReference>
<dbReference type="Pfam" id="PF13432">
    <property type="entry name" value="TPR_16"/>
    <property type="match status" value="1"/>
</dbReference>
<evidence type="ECO:0008006" key="4">
    <source>
        <dbReference type="Google" id="ProtNLM"/>
    </source>
</evidence>
<dbReference type="AlphaFoldDB" id="A0A3B0VJL5"/>
<reference evidence="3" key="1">
    <citation type="submission" date="2018-06" db="EMBL/GenBank/DDBJ databases">
        <authorList>
            <person name="Zhirakovskaya E."/>
        </authorList>
    </citation>
    <scope>NUCLEOTIDE SEQUENCE</scope>
</reference>
<name>A0A3B0VJL5_9ZZZZ</name>